<dbReference type="PROSITE" id="PS50931">
    <property type="entry name" value="HTH_LYSR"/>
    <property type="match status" value="1"/>
</dbReference>
<protein>
    <submittedName>
        <fullName evidence="6">LysR family transcriptional regulator</fullName>
    </submittedName>
</protein>
<organism evidence="6 7">
    <name type="scientific">Qipengyuania pacifica</name>
    <dbReference type="NCBI Taxonomy" id="2860199"/>
    <lineage>
        <taxon>Bacteria</taxon>
        <taxon>Pseudomonadati</taxon>
        <taxon>Pseudomonadota</taxon>
        <taxon>Alphaproteobacteria</taxon>
        <taxon>Sphingomonadales</taxon>
        <taxon>Erythrobacteraceae</taxon>
        <taxon>Qipengyuania</taxon>
    </lineage>
</organism>
<dbReference type="Pfam" id="PF03466">
    <property type="entry name" value="LysR_substrate"/>
    <property type="match status" value="1"/>
</dbReference>
<evidence type="ECO:0000256" key="4">
    <source>
        <dbReference type="ARBA" id="ARBA00023163"/>
    </source>
</evidence>
<dbReference type="SUPFAM" id="SSF53850">
    <property type="entry name" value="Periplasmic binding protein-like II"/>
    <property type="match status" value="1"/>
</dbReference>
<dbReference type="InterPro" id="IPR000847">
    <property type="entry name" value="LysR_HTH_N"/>
</dbReference>
<keyword evidence="7" id="KW-1185">Reference proteome</keyword>
<keyword evidence="3" id="KW-0238">DNA-binding</keyword>
<feature type="domain" description="HTH lysR-type" evidence="5">
    <location>
        <begin position="1"/>
        <end position="47"/>
    </location>
</feature>
<proteinExistence type="inferred from homology"/>
<sequence>MARHGGFRAAARATGLSPSALSHAVANLERRLDAQLFLRSNRAVSLTDAGTRFLNELEPALERIGRAVESISDASATASGTIRMNASSVAVEQLMDDFIAPFLRENPAIDLDVHEDTALIDIAEHGFDCGLRLLELVPLEMVAVPVGPERQQHIVVGAPGYLDNMAPPASPNDLSMHECIQFRMSADTMYRWEFSKQGESFSLRTSGRVCVSSTKLALAAARNGLGLAYVTRSIANDDLETGRVIQVLEDWTPPYPGLAIYYPRNRHRSSTMRAFVEYLRERQRL</sequence>
<evidence type="ECO:0000259" key="5">
    <source>
        <dbReference type="PROSITE" id="PS50931"/>
    </source>
</evidence>
<comment type="caution">
    <text evidence="6">The sequence shown here is derived from an EMBL/GenBank/DDBJ whole genome shotgun (WGS) entry which is preliminary data.</text>
</comment>
<dbReference type="InterPro" id="IPR005119">
    <property type="entry name" value="LysR_subst-bd"/>
</dbReference>
<keyword evidence="2" id="KW-0805">Transcription regulation</keyword>
<evidence type="ECO:0000313" key="6">
    <source>
        <dbReference type="EMBL" id="MBX7489785.1"/>
    </source>
</evidence>
<dbReference type="Gene3D" id="1.10.10.10">
    <property type="entry name" value="Winged helix-like DNA-binding domain superfamily/Winged helix DNA-binding domain"/>
    <property type="match status" value="1"/>
</dbReference>
<dbReference type="Gene3D" id="3.40.190.290">
    <property type="match status" value="1"/>
</dbReference>
<dbReference type="PANTHER" id="PTHR30537:SF1">
    <property type="entry name" value="HTH-TYPE TRANSCRIPTIONAL REGULATOR PGRR"/>
    <property type="match status" value="1"/>
</dbReference>
<dbReference type="InterPro" id="IPR058163">
    <property type="entry name" value="LysR-type_TF_proteobact-type"/>
</dbReference>
<dbReference type="PANTHER" id="PTHR30537">
    <property type="entry name" value="HTH-TYPE TRANSCRIPTIONAL REGULATOR"/>
    <property type="match status" value="1"/>
</dbReference>
<dbReference type="EMBL" id="JAIGNQ010000004">
    <property type="protein sequence ID" value="MBX7489785.1"/>
    <property type="molecule type" value="Genomic_DNA"/>
</dbReference>
<dbReference type="InterPro" id="IPR036390">
    <property type="entry name" value="WH_DNA-bd_sf"/>
</dbReference>
<evidence type="ECO:0000313" key="7">
    <source>
        <dbReference type="Proteomes" id="UP000776651"/>
    </source>
</evidence>
<reference evidence="6 7" key="1">
    <citation type="submission" date="2021-08" db="EMBL/GenBank/DDBJ databases">
        <title>Comparative Genomics Analysis of the Genus Qipengyuania Reveals Extensive Genetic Diversity and Metabolic Versatility, Including the Description of Fifteen Novel Species.</title>
        <authorList>
            <person name="Liu Y."/>
        </authorList>
    </citation>
    <scope>NUCLEOTIDE SEQUENCE [LARGE SCALE GENOMIC DNA]</scope>
    <source>
        <strain evidence="6 7">GH25</strain>
    </source>
</reference>
<dbReference type="InterPro" id="IPR036388">
    <property type="entry name" value="WH-like_DNA-bd_sf"/>
</dbReference>
<dbReference type="SUPFAM" id="SSF46785">
    <property type="entry name" value="Winged helix' DNA-binding domain"/>
    <property type="match status" value="1"/>
</dbReference>
<name>A0ABS7JK59_9SPHN</name>
<evidence type="ECO:0000256" key="1">
    <source>
        <dbReference type="ARBA" id="ARBA00009437"/>
    </source>
</evidence>
<gene>
    <name evidence="6" type="ORF">K3177_14855</name>
</gene>
<comment type="similarity">
    <text evidence="1">Belongs to the LysR transcriptional regulatory family.</text>
</comment>
<keyword evidence="4" id="KW-0804">Transcription</keyword>
<accession>A0ABS7JK59</accession>
<dbReference type="Pfam" id="PF00126">
    <property type="entry name" value="HTH_1"/>
    <property type="match status" value="1"/>
</dbReference>
<evidence type="ECO:0000256" key="2">
    <source>
        <dbReference type="ARBA" id="ARBA00023015"/>
    </source>
</evidence>
<evidence type="ECO:0000256" key="3">
    <source>
        <dbReference type="ARBA" id="ARBA00023125"/>
    </source>
</evidence>
<dbReference type="Proteomes" id="UP000776651">
    <property type="component" value="Unassembled WGS sequence"/>
</dbReference>